<evidence type="ECO:0000256" key="5">
    <source>
        <dbReference type="SAM" id="MobiDB-lite"/>
    </source>
</evidence>
<gene>
    <name evidence="6" type="ORF">MONBRDRAFT_6699</name>
</gene>
<keyword evidence="7" id="KW-1185">Reference proteome</keyword>
<dbReference type="GO" id="GO:0005840">
    <property type="term" value="C:ribosome"/>
    <property type="evidence" value="ECO:0007669"/>
    <property type="project" value="UniProtKB-KW"/>
</dbReference>
<dbReference type="NCBIfam" id="TIGR03953">
    <property type="entry name" value="rplD_bact"/>
    <property type="match status" value="1"/>
</dbReference>
<keyword evidence="3" id="KW-0687">Ribonucleoprotein</keyword>
<dbReference type="InterPro" id="IPR002136">
    <property type="entry name" value="Ribosomal_uL4"/>
</dbReference>
<evidence type="ECO:0000256" key="2">
    <source>
        <dbReference type="ARBA" id="ARBA00022980"/>
    </source>
</evidence>
<dbReference type="EMBL" id="CH991546">
    <property type="protein sequence ID" value="EDQ91005.1"/>
    <property type="molecule type" value="Genomic_DNA"/>
</dbReference>
<dbReference type="OMA" id="PQVHILE"/>
<dbReference type="GO" id="GO:1990904">
    <property type="term" value="C:ribonucleoprotein complex"/>
    <property type="evidence" value="ECO:0007669"/>
    <property type="project" value="UniProtKB-KW"/>
</dbReference>
<accession>A9UV13</accession>
<dbReference type="KEGG" id="mbr:MONBRDRAFT_6699"/>
<dbReference type="InParanoid" id="A9UV13"/>
<dbReference type="GeneID" id="5889411"/>
<dbReference type="SUPFAM" id="SSF52166">
    <property type="entry name" value="Ribosomal protein L4"/>
    <property type="match status" value="1"/>
</dbReference>
<evidence type="ECO:0000313" key="6">
    <source>
        <dbReference type="EMBL" id="EDQ91005.1"/>
    </source>
</evidence>
<dbReference type="PANTHER" id="PTHR10746:SF6">
    <property type="entry name" value="LARGE RIBOSOMAL SUBUNIT PROTEIN UL4M"/>
    <property type="match status" value="1"/>
</dbReference>
<reference evidence="6 7" key="1">
    <citation type="journal article" date="2008" name="Nature">
        <title>The genome of the choanoflagellate Monosiga brevicollis and the origin of metazoans.</title>
        <authorList>
            <consortium name="JGI Sequencing"/>
            <person name="King N."/>
            <person name="Westbrook M.J."/>
            <person name="Young S.L."/>
            <person name="Kuo A."/>
            <person name="Abedin M."/>
            <person name="Chapman J."/>
            <person name="Fairclough S."/>
            <person name="Hellsten U."/>
            <person name="Isogai Y."/>
            <person name="Letunic I."/>
            <person name="Marr M."/>
            <person name="Pincus D."/>
            <person name="Putnam N."/>
            <person name="Rokas A."/>
            <person name="Wright K.J."/>
            <person name="Zuzow R."/>
            <person name="Dirks W."/>
            <person name="Good M."/>
            <person name="Goodstein D."/>
            <person name="Lemons D."/>
            <person name="Li W."/>
            <person name="Lyons J.B."/>
            <person name="Morris A."/>
            <person name="Nichols S."/>
            <person name="Richter D.J."/>
            <person name="Salamov A."/>
            <person name="Bork P."/>
            <person name="Lim W.A."/>
            <person name="Manning G."/>
            <person name="Miller W.T."/>
            <person name="McGinnis W."/>
            <person name="Shapiro H."/>
            <person name="Tjian R."/>
            <person name="Grigoriev I.V."/>
            <person name="Rokhsar D."/>
        </authorList>
    </citation>
    <scope>NUCLEOTIDE SEQUENCE [LARGE SCALE GENOMIC DNA]</scope>
    <source>
        <strain evidence="7">MX1 / ATCC 50154</strain>
    </source>
</reference>
<dbReference type="RefSeq" id="XP_001744302.1">
    <property type="nucleotide sequence ID" value="XM_001744250.1"/>
</dbReference>
<organism evidence="6 7">
    <name type="scientific">Monosiga brevicollis</name>
    <name type="common">Choanoflagellate</name>
    <dbReference type="NCBI Taxonomy" id="81824"/>
    <lineage>
        <taxon>Eukaryota</taxon>
        <taxon>Choanoflagellata</taxon>
        <taxon>Craspedida</taxon>
        <taxon>Salpingoecidae</taxon>
        <taxon>Monosiga</taxon>
    </lineage>
</organism>
<name>A9UV13_MONBE</name>
<proteinExistence type="inferred from homology"/>
<dbReference type="GO" id="GO:0006412">
    <property type="term" value="P:translation"/>
    <property type="evidence" value="ECO:0007669"/>
    <property type="project" value="InterPro"/>
</dbReference>
<dbReference type="eggNOG" id="KOG1624">
    <property type="taxonomic scope" value="Eukaryota"/>
</dbReference>
<evidence type="ECO:0000256" key="3">
    <source>
        <dbReference type="ARBA" id="ARBA00023274"/>
    </source>
</evidence>
<keyword evidence="2" id="KW-0689">Ribosomal protein</keyword>
<dbReference type="FunCoup" id="A9UV13">
    <property type="interactions" value="876"/>
</dbReference>
<dbReference type="InterPro" id="IPR013005">
    <property type="entry name" value="Ribosomal_uL4-like"/>
</dbReference>
<dbReference type="PANTHER" id="PTHR10746">
    <property type="entry name" value="50S RIBOSOMAL PROTEIN L4"/>
    <property type="match status" value="1"/>
</dbReference>
<dbReference type="AlphaFoldDB" id="A9UV13"/>
<feature type="region of interest" description="Disordered" evidence="5">
    <location>
        <begin position="48"/>
        <end position="80"/>
    </location>
</feature>
<evidence type="ECO:0000256" key="4">
    <source>
        <dbReference type="ARBA" id="ARBA00040565"/>
    </source>
</evidence>
<dbReference type="InterPro" id="IPR023574">
    <property type="entry name" value="Ribosomal_uL4_dom_sf"/>
</dbReference>
<dbReference type="HAMAP" id="MF_01328_B">
    <property type="entry name" value="Ribosomal_uL4_B"/>
    <property type="match status" value="1"/>
</dbReference>
<evidence type="ECO:0000313" key="7">
    <source>
        <dbReference type="Proteomes" id="UP000001357"/>
    </source>
</evidence>
<comment type="similarity">
    <text evidence="1">Belongs to the universal ribosomal protein uL4 family.</text>
</comment>
<evidence type="ECO:0000256" key="1">
    <source>
        <dbReference type="ARBA" id="ARBA00010528"/>
    </source>
</evidence>
<dbReference type="Gene3D" id="3.40.1370.10">
    <property type="match status" value="1"/>
</dbReference>
<dbReference type="Proteomes" id="UP000001357">
    <property type="component" value="Unassembled WGS sequence"/>
</dbReference>
<sequence length="229" mass="26031">MAFVRMMLRRAQVGVMELDPTVFGEEIRVDIMHRVVVWQRALWRKGNAKTKTRGEVRGGGRKPHPQKGTGRARTGSIRVPNWRGGGVVHGPIPRDWSQKLPRKVRQKGVRVAISTRYQQNDLVIVDDLVLPTLKTKSLAEIAAQHRLESALFVYGHDEDSMNLKWACRNMPAFHATSAAGAHVYNILKHDKLVLSVSAVRDLERRLHPVNEAEFELGEYQLTDEDFEDL</sequence>
<protein>
    <recommendedName>
        <fullName evidence="4">Large ribosomal subunit protein uL4m</fullName>
    </recommendedName>
</protein>
<dbReference type="GO" id="GO:0003735">
    <property type="term" value="F:structural constituent of ribosome"/>
    <property type="evidence" value="ECO:0000318"/>
    <property type="project" value="GO_Central"/>
</dbReference>
<dbReference type="STRING" id="81824.A9UV13"/>
<dbReference type="FunFam" id="3.40.1370.10:FF:000019">
    <property type="entry name" value="50S ribosomal protein L4"/>
    <property type="match status" value="1"/>
</dbReference>
<dbReference type="Pfam" id="PF00573">
    <property type="entry name" value="Ribosomal_L4"/>
    <property type="match status" value="1"/>
</dbReference>